<dbReference type="Pfam" id="PF00176">
    <property type="entry name" value="SNF2-rel_dom"/>
    <property type="match status" value="1"/>
</dbReference>
<proteinExistence type="inferred from homology"/>
<dbReference type="Proteomes" id="UP000765509">
    <property type="component" value="Unassembled WGS sequence"/>
</dbReference>
<feature type="compositionally biased region" description="Basic and acidic residues" evidence="10">
    <location>
        <begin position="73"/>
        <end position="86"/>
    </location>
</feature>
<comment type="caution">
    <text evidence="14">The sequence shown here is derived from an EMBL/GenBank/DDBJ whole genome shotgun (WGS) entry which is preliminary data.</text>
</comment>
<keyword evidence="4 9" id="KW-0863">Zinc-finger</keyword>
<keyword evidence="8" id="KW-0067">ATP-binding</keyword>
<keyword evidence="15" id="KW-1185">Reference proteome</keyword>
<evidence type="ECO:0000256" key="5">
    <source>
        <dbReference type="ARBA" id="ARBA00022801"/>
    </source>
</evidence>
<dbReference type="PROSITE" id="PS00518">
    <property type="entry name" value="ZF_RING_1"/>
    <property type="match status" value="1"/>
</dbReference>
<dbReference type="InterPro" id="IPR018957">
    <property type="entry name" value="Znf_C3HC4_RING-type"/>
</dbReference>
<keyword evidence="6" id="KW-0347">Helicase</keyword>
<dbReference type="GO" id="GO:0005634">
    <property type="term" value="C:nucleus"/>
    <property type="evidence" value="ECO:0007669"/>
    <property type="project" value="TreeGrafter"/>
</dbReference>
<feature type="region of interest" description="Disordered" evidence="10">
    <location>
        <begin position="1"/>
        <end position="120"/>
    </location>
</feature>
<evidence type="ECO:0000259" key="11">
    <source>
        <dbReference type="PROSITE" id="PS50089"/>
    </source>
</evidence>
<dbReference type="Gene3D" id="3.40.50.300">
    <property type="entry name" value="P-loop containing nucleotide triphosphate hydrolases"/>
    <property type="match status" value="1"/>
</dbReference>
<feature type="region of interest" description="Disordered" evidence="10">
    <location>
        <begin position="588"/>
        <end position="626"/>
    </location>
</feature>
<feature type="domain" description="RING-type" evidence="11">
    <location>
        <begin position="967"/>
        <end position="1009"/>
    </location>
</feature>
<evidence type="ECO:0000256" key="6">
    <source>
        <dbReference type="ARBA" id="ARBA00022806"/>
    </source>
</evidence>
<reference evidence="14" key="1">
    <citation type="submission" date="2021-03" db="EMBL/GenBank/DDBJ databases">
        <title>Draft genome sequence of rust myrtle Austropuccinia psidii MF-1, a brazilian biotype.</title>
        <authorList>
            <person name="Quecine M.C."/>
            <person name="Pachon D.M.R."/>
            <person name="Bonatelli M.L."/>
            <person name="Correr F.H."/>
            <person name="Franceschini L.M."/>
            <person name="Leite T.F."/>
            <person name="Margarido G.R.A."/>
            <person name="Almeida C.A."/>
            <person name="Ferrarezi J.A."/>
            <person name="Labate C.A."/>
        </authorList>
    </citation>
    <scope>NUCLEOTIDE SEQUENCE</scope>
    <source>
        <strain evidence="14">MF-1</strain>
    </source>
</reference>
<evidence type="ECO:0000256" key="7">
    <source>
        <dbReference type="ARBA" id="ARBA00022833"/>
    </source>
</evidence>
<evidence type="ECO:0000259" key="12">
    <source>
        <dbReference type="PROSITE" id="PS51192"/>
    </source>
</evidence>
<feature type="compositionally biased region" description="Basic and acidic residues" evidence="10">
    <location>
        <begin position="20"/>
        <end position="38"/>
    </location>
</feature>
<dbReference type="SUPFAM" id="SSF52540">
    <property type="entry name" value="P-loop containing nucleoside triphosphate hydrolases"/>
    <property type="match status" value="2"/>
</dbReference>
<dbReference type="Pfam" id="PF00097">
    <property type="entry name" value="zf-C3HC4"/>
    <property type="match status" value="1"/>
</dbReference>
<dbReference type="InterPro" id="IPR001841">
    <property type="entry name" value="Znf_RING"/>
</dbReference>
<dbReference type="PROSITE" id="PS50089">
    <property type="entry name" value="ZF_RING_2"/>
    <property type="match status" value="1"/>
</dbReference>
<feature type="compositionally biased region" description="Basic and acidic residues" evidence="10">
    <location>
        <begin position="600"/>
        <end position="616"/>
    </location>
</feature>
<dbReference type="SMART" id="SM00184">
    <property type="entry name" value="RING"/>
    <property type="match status" value="1"/>
</dbReference>
<evidence type="ECO:0000256" key="2">
    <source>
        <dbReference type="ARBA" id="ARBA00022723"/>
    </source>
</evidence>
<dbReference type="PANTHER" id="PTHR45626">
    <property type="entry name" value="TRANSCRIPTION TERMINATION FACTOR 2-RELATED"/>
    <property type="match status" value="1"/>
</dbReference>
<evidence type="ECO:0000313" key="15">
    <source>
        <dbReference type="Proteomes" id="UP000765509"/>
    </source>
</evidence>
<dbReference type="OrthoDB" id="448448at2759"/>
<dbReference type="InterPro" id="IPR017907">
    <property type="entry name" value="Znf_RING_CS"/>
</dbReference>
<accession>A0A9Q3HGK7</accession>
<dbReference type="SUPFAM" id="SSF57850">
    <property type="entry name" value="RING/U-box"/>
    <property type="match status" value="1"/>
</dbReference>
<dbReference type="InterPro" id="IPR050628">
    <property type="entry name" value="SNF2_RAD54_helicase_TF"/>
</dbReference>
<name>A0A9Q3HGK7_9BASI</name>
<evidence type="ECO:0000259" key="13">
    <source>
        <dbReference type="PROSITE" id="PS51194"/>
    </source>
</evidence>
<feature type="compositionally biased region" description="Polar residues" evidence="10">
    <location>
        <begin position="88"/>
        <end position="101"/>
    </location>
</feature>
<feature type="domain" description="Helicase ATP-binding" evidence="12">
    <location>
        <begin position="556"/>
        <end position="786"/>
    </location>
</feature>
<evidence type="ECO:0000256" key="9">
    <source>
        <dbReference type="PROSITE-ProRule" id="PRU00175"/>
    </source>
</evidence>
<protein>
    <recommendedName>
        <fullName evidence="16">DNA repair protein RAD5</fullName>
    </recommendedName>
</protein>
<dbReference type="GO" id="GO:0005524">
    <property type="term" value="F:ATP binding"/>
    <property type="evidence" value="ECO:0007669"/>
    <property type="project" value="UniProtKB-KW"/>
</dbReference>
<evidence type="ECO:0000256" key="8">
    <source>
        <dbReference type="ARBA" id="ARBA00022840"/>
    </source>
</evidence>
<feature type="region of interest" description="Disordered" evidence="10">
    <location>
        <begin position="411"/>
        <end position="438"/>
    </location>
</feature>
<dbReference type="PROSITE" id="PS51192">
    <property type="entry name" value="HELICASE_ATP_BIND_1"/>
    <property type="match status" value="1"/>
</dbReference>
<dbReference type="InterPro" id="IPR049730">
    <property type="entry name" value="SNF2/RAD54-like_C"/>
</dbReference>
<gene>
    <name evidence="14" type="ORF">O181_043202</name>
</gene>
<dbReference type="InterPro" id="IPR014001">
    <property type="entry name" value="Helicase_ATP-bd"/>
</dbReference>
<dbReference type="AlphaFoldDB" id="A0A9Q3HGK7"/>
<dbReference type="EMBL" id="AVOT02017422">
    <property type="protein sequence ID" value="MBW0503487.1"/>
    <property type="molecule type" value="Genomic_DNA"/>
</dbReference>
<dbReference type="GO" id="GO:0016787">
    <property type="term" value="F:hydrolase activity"/>
    <property type="evidence" value="ECO:0007669"/>
    <property type="project" value="UniProtKB-KW"/>
</dbReference>
<evidence type="ECO:0000256" key="4">
    <source>
        <dbReference type="ARBA" id="ARBA00022771"/>
    </source>
</evidence>
<dbReference type="InterPro" id="IPR001650">
    <property type="entry name" value="Helicase_C-like"/>
</dbReference>
<dbReference type="Pfam" id="PF00271">
    <property type="entry name" value="Helicase_C"/>
    <property type="match status" value="1"/>
</dbReference>
<evidence type="ECO:0000313" key="14">
    <source>
        <dbReference type="EMBL" id="MBW0503487.1"/>
    </source>
</evidence>
<dbReference type="CDD" id="cd18793">
    <property type="entry name" value="SF2_C_SNF"/>
    <property type="match status" value="1"/>
</dbReference>
<keyword evidence="3" id="KW-0547">Nucleotide-binding</keyword>
<organism evidence="14 15">
    <name type="scientific">Austropuccinia psidii MF-1</name>
    <dbReference type="NCBI Taxonomy" id="1389203"/>
    <lineage>
        <taxon>Eukaryota</taxon>
        <taxon>Fungi</taxon>
        <taxon>Dikarya</taxon>
        <taxon>Basidiomycota</taxon>
        <taxon>Pucciniomycotina</taxon>
        <taxon>Pucciniomycetes</taxon>
        <taxon>Pucciniales</taxon>
        <taxon>Sphaerophragmiaceae</taxon>
        <taxon>Austropuccinia</taxon>
    </lineage>
</organism>
<evidence type="ECO:0000256" key="1">
    <source>
        <dbReference type="ARBA" id="ARBA00007025"/>
    </source>
</evidence>
<feature type="domain" description="Helicase C-terminal" evidence="13">
    <location>
        <begin position="1099"/>
        <end position="1266"/>
    </location>
</feature>
<sequence>MSGSSPQPISLSPDPVFEEIQSHETLTDENERLQKLAAKDIPTLGSGSMSPSKRPRFFRSPTPTQITKSPSNDLKDSVSNETHRPSLDSPQEGSILQSPSTRSKRRRVLSPLPFDQPESILNTTVEEEKIPSLEPIRTLQKESISSIVSPSIKTSQGLLPQDPSCHSRPLFLNELDEDDKAQKLSQNTLDRKTSQATCHTEPSFSSLLDLAGYFNTSSVKLAQKETTPPLLKSPSTRHKNNFSPTWKSKYLGSFMCEGYMTYSSAKLSEGEFVWLSRDINPKKGRKEDRVIRLESKKNGAFARLNQKFAKWVVRLLDQKLFHFDGTLMFPPSMPRVGDSVHFYLKAYICRSAFVSLSEKVFGPITVTSSNQAKTPNFFNKLDDKEDKDRLDRQQAINQLFATIGLLPSLAHPHSAGQTTQPRPNDKQDAKLKTKDLSSKNGTSQVVTIVDSDTEDSIGQENIDLVYQKAAAHDMRLELQSPCEGFELALRPYQRQGLSWLMKMEGKHEDARENVSIHPLWEEYLFPQVDDKLDSSTDTTIHFYYTPYMGQFSLEFPRASLKCQGGILADEMGLGKTIQMAALICTARPPQSPLNRPSPVDSRDSRLTAPKLERANDEDASNQGDEDVKPFNLTLYQSKLDCGSNLARRSHATLVICPLTLLDQWKDELERCHKCLRVCLYHSDSKTERNKLSDEFDVVISTYGIVANEWSVVESKPFDRPSRTRGLFGIDWYRIILDEGHNIKNRNTRAARACYNLQGSRRWVLSGTPIVNRLEDLSSLLHFIRLEPWGNFSFYRSFVTLPFSKKDSKALTVVQIILESILLRREKKMKDFEGNAIVSLPPKQVSIDYLELNQKEQMIYDMVYRNAKSEFMEYLGKGTVLKNVTAILAILMRLRQTVLHPKLVLEKIKLKSLKKVEGSQDDVDLLRQMMKTYAGDSTEESFAATQMRALEKEIMGENKMDNAEELECILCLDVMDSRVYLPCMHAFCRNCIMSYIERKVGQTIACPSCEAPFQEASIVELVMNRSKKFQASSAPGSPVPSEPHDEKPPFTDPPSKNASVMDSLEQGNKIQKSNTLSRVEKTDISNRGYLKRNDFISSTKLEALIKHLTEVRDIEPGFSAVVFSQFTAFLDLIEQVLQRDQFRFVRLDGSLLPKQRKRALAEFNEPNRPCILVCSLKVAGVGLNLIKANRVYLMDTWWNEAIEDQAIDRVHRFGQDKPTFVVRFIVRKSIEERMLTLQKKKRALINNALGGGLSDSKAKARTLEDLETIFTD</sequence>
<dbReference type="Gene3D" id="3.40.50.10810">
    <property type="entry name" value="Tandem AAA-ATPase domain"/>
    <property type="match status" value="2"/>
</dbReference>
<dbReference type="InterPro" id="IPR038718">
    <property type="entry name" value="SNF2-like_sf"/>
</dbReference>
<evidence type="ECO:0000256" key="3">
    <source>
        <dbReference type="ARBA" id="ARBA00022741"/>
    </source>
</evidence>
<evidence type="ECO:0008006" key="16">
    <source>
        <dbReference type="Google" id="ProtNLM"/>
    </source>
</evidence>
<dbReference type="SMART" id="SM00490">
    <property type="entry name" value="HELICc"/>
    <property type="match status" value="1"/>
</dbReference>
<dbReference type="GO" id="GO:0006281">
    <property type="term" value="P:DNA repair"/>
    <property type="evidence" value="ECO:0007669"/>
    <property type="project" value="TreeGrafter"/>
</dbReference>
<dbReference type="CDD" id="cd18008">
    <property type="entry name" value="DEXDc_SHPRH-like"/>
    <property type="match status" value="1"/>
</dbReference>
<dbReference type="GO" id="GO:0008094">
    <property type="term" value="F:ATP-dependent activity, acting on DNA"/>
    <property type="evidence" value="ECO:0007669"/>
    <property type="project" value="TreeGrafter"/>
</dbReference>
<dbReference type="InterPro" id="IPR013083">
    <property type="entry name" value="Znf_RING/FYVE/PHD"/>
</dbReference>
<dbReference type="Gene3D" id="3.30.40.10">
    <property type="entry name" value="Zinc/RING finger domain, C3HC4 (zinc finger)"/>
    <property type="match status" value="1"/>
</dbReference>
<dbReference type="PANTHER" id="PTHR45626:SF22">
    <property type="entry name" value="DNA REPAIR PROTEIN RAD5"/>
    <property type="match status" value="1"/>
</dbReference>
<dbReference type="SMART" id="SM00487">
    <property type="entry name" value="DEXDc"/>
    <property type="match status" value="1"/>
</dbReference>
<feature type="compositionally biased region" description="Basic and acidic residues" evidence="10">
    <location>
        <begin position="423"/>
        <end position="437"/>
    </location>
</feature>
<evidence type="ECO:0000256" key="10">
    <source>
        <dbReference type="SAM" id="MobiDB-lite"/>
    </source>
</evidence>
<dbReference type="InterPro" id="IPR027417">
    <property type="entry name" value="P-loop_NTPase"/>
</dbReference>
<dbReference type="GO" id="GO:0008270">
    <property type="term" value="F:zinc ion binding"/>
    <property type="evidence" value="ECO:0007669"/>
    <property type="project" value="UniProtKB-KW"/>
</dbReference>
<dbReference type="PROSITE" id="PS51194">
    <property type="entry name" value="HELICASE_CTER"/>
    <property type="match status" value="1"/>
</dbReference>
<keyword evidence="5" id="KW-0378">Hydrolase</keyword>
<dbReference type="GO" id="GO:0004386">
    <property type="term" value="F:helicase activity"/>
    <property type="evidence" value="ECO:0007669"/>
    <property type="project" value="UniProtKB-KW"/>
</dbReference>
<comment type="similarity">
    <text evidence="1">Belongs to the SNF2/RAD54 helicase family.</text>
</comment>
<dbReference type="InterPro" id="IPR000330">
    <property type="entry name" value="SNF2_N"/>
</dbReference>
<feature type="compositionally biased region" description="Polar residues" evidence="10">
    <location>
        <begin position="1"/>
        <end position="10"/>
    </location>
</feature>
<keyword evidence="2" id="KW-0479">Metal-binding</keyword>
<feature type="compositionally biased region" description="Polar residues" evidence="10">
    <location>
        <begin position="61"/>
        <end position="72"/>
    </location>
</feature>
<feature type="region of interest" description="Disordered" evidence="10">
    <location>
        <begin position="1029"/>
        <end position="1060"/>
    </location>
</feature>
<keyword evidence="7" id="KW-0862">Zinc</keyword>